<evidence type="ECO:0000313" key="3">
    <source>
        <dbReference type="Proteomes" id="UP001183202"/>
    </source>
</evidence>
<dbReference type="Pfam" id="PF09995">
    <property type="entry name" value="MPAB_Lcp_cat"/>
    <property type="match status" value="1"/>
</dbReference>
<dbReference type="EC" id="1.-.-.-" evidence="2"/>
<organism evidence="2 3">
    <name type="scientific">Pseudonocardia charpentierae</name>
    <dbReference type="NCBI Taxonomy" id="3075545"/>
    <lineage>
        <taxon>Bacteria</taxon>
        <taxon>Bacillati</taxon>
        <taxon>Actinomycetota</taxon>
        <taxon>Actinomycetes</taxon>
        <taxon>Pseudonocardiales</taxon>
        <taxon>Pseudonocardiaceae</taxon>
        <taxon>Pseudonocardia</taxon>
    </lineage>
</organism>
<comment type="caution">
    <text evidence="2">The sequence shown here is derived from an EMBL/GenBank/DDBJ whole genome shotgun (WGS) entry which is preliminary data.</text>
</comment>
<sequence>MRSVTAVADDIDTGLFGPHSVTWRVHLEPVLYVGGLRALILQALHPWVMLGTYQNSALFDPAKAFARFVRTAEFVGIRTFGTTSEVEAAAGRVRRIHAKLRGHDPATGRAFRLDDPQGLLWVHCGEIDSYVDVAVRAGILNDADADRYIAESARAAEVVGAADAPRSRAEMKAYFDEIRPRLRLTDEAITGTTNLMTARMPAPVAVKLTQPPIAALGFASMPRWARRMYGSPGLPTTDLSTTLALKALRATLTRIPGPPEPPHMQRARRLMVEAGTLPS</sequence>
<gene>
    <name evidence="2" type="ORF">RM445_02865</name>
</gene>
<dbReference type="PANTHER" id="PTHR36151:SF3">
    <property type="entry name" value="ER-BOUND OXYGENASE MPAB_MPAB'_RUBBER OXYGENASE CATALYTIC DOMAIN-CONTAINING PROTEIN"/>
    <property type="match status" value="1"/>
</dbReference>
<dbReference type="GO" id="GO:0016491">
    <property type="term" value="F:oxidoreductase activity"/>
    <property type="evidence" value="ECO:0007669"/>
    <property type="project" value="UniProtKB-KW"/>
</dbReference>
<name>A0ABU2N4L4_9PSEU</name>
<feature type="domain" description="ER-bound oxygenase mpaB/mpaB'/Rubber oxygenase catalytic" evidence="1">
    <location>
        <begin position="23"/>
        <end position="250"/>
    </location>
</feature>
<evidence type="ECO:0000313" key="2">
    <source>
        <dbReference type="EMBL" id="MDT0348463.1"/>
    </source>
</evidence>
<dbReference type="EMBL" id="JAVREJ010000001">
    <property type="protein sequence ID" value="MDT0348463.1"/>
    <property type="molecule type" value="Genomic_DNA"/>
</dbReference>
<evidence type="ECO:0000259" key="1">
    <source>
        <dbReference type="Pfam" id="PF09995"/>
    </source>
</evidence>
<keyword evidence="3" id="KW-1185">Reference proteome</keyword>
<protein>
    <submittedName>
        <fullName evidence="2">Oxygenase MpaB family protein</fullName>
        <ecNumber evidence="2">1.-.-.-</ecNumber>
    </submittedName>
</protein>
<accession>A0ABU2N4L4</accession>
<dbReference type="PANTHER" id="PTHR36151">
    <property type="entry name" value="BLR2777 PROTEIN"/>
    <property type="match status" value="1"/>
</dbReference>
<dbReference type="RefSeq" id="WP_311554358.1">
    <property type="nucleotide sequence ID" value="NZ_JAVREJ010000001.1"/>
</dbReference>
<dbReference type="Proteomes" id="UP001183202">
    <property type="component" value="Unassembled WGS sequence"/>
</dbReference>
<reference evidence="3" key="1">
    <citation type="submission" date="2023-07" db="EMBL/GenBank/DDBJ databases">
        <title>30 novel species of actinomycetes from the DSMZ collection.</title>
        <authorList>
            <person name="Nouioui I."/>
        </authorList>
    </citation>
    <scope>NUCLEOTIDE SEQUENCE [LARGE SCALE GENOMIC DNA]</scope>
    <source>
        <strain evidence="3">DSM 45834</strain>
    </source>
</reference>
<dbReference type="InterPro" id="IPR018713">
    <property type="entry name" value="MPAB/Lcp_cat_dom"/>
</dbReference>
<proteinExistence type="predicted"/>
<keyword evidence="2" id="KW-0560">Oxidoreductase</keyword>